<protein>
    <submittedName>
        <fullName evidence="2">Uncharacterized protein</fullName>
    </submittedName>
</protein>
<evidence type="ECO:0000313" key="3">
    <source>
        <dbReference type="Proteomes" id="UP000472261"/>
    </source>
</evidence>
<gene>
    <name evidence="2" type="primary">NDUFV3</name>
</gene>
<feature type="region of interest" description="Disordered" evidence="1">
    <location>
        <begin position="30"/>
        <end position="66"/>
    </location>
</feature>
<dbReference type="Pfam" id="PF15880">
    <property type="entry name" value="NDUFV3"/>
    <property type="match status" value="1"/>
</dbReference>
<evidence type="ECO:0000313" key="2">
    <source>
        <dbReference type="Ensembl" id="ENSPCLP00000008566.1"/>
    </source>
</evidence>
<feature type="compositionally biased region" description="Basic and acidic residues" evidence="1">
    <location>
        <begin position="164"/>
        <end position="187"/>
    </location>
</feature>
<name>A0A669Q3J0_PHACC</name>
<dbReference type="InterPro" id="IPR026193">
    <property type="entry name" value="NDUFV3"/>
</dbReference>
<feature type="compositionally biased region" description="Low complexity" evidence="1">
    <location>
        <begin position="331"/>
        <end position="346"/>
    </location>
</feature>
<dbReference type="OrthoDB" id="6161911at2759"/>
<proteinExistence type="predicted"/>
<dbReference type="GO" id="GO:0045271">
    <property type="term" value="C:respiratory chain complex I"/>
    <property type="evidence" value="ECO:0007669"/>
    <property type="project" value="InterPro"/>
</dbReference>
<feature type="region of interest" description="Disordered" evidence="1">
    <location>
        <begin position="96"/>
        <end position="144"/>
    </location>
</feature>
<organism evidence="2 3">
    <name type="scientific">Phasianus colchicus</name>
    <name type="common">Common pheasant</name>
    <dbReference type="NCBI Taxonomy" id="9054"/>
    <lineage>
        <taxon>Eukaryota</taxon>
        <taxon>Metazoa</taxon>
        <taxon>Chordata</taxon>
        <taxon>Craniata</taxon>
        <taxon>Vertebrata</taxon>
        <taxon>Euteleostomi</taxon>
        <taxon>Archelosauria</taxon>
        <taxon>Archosauria</taxon>
        <taxon>Dinosauria</taxon>
        <taxon>Saurischia</taxon>
        <taxon>Theropoda</taxon>
        <taxon>Coelurosauria</taxon>
        <taxon>Aves</taxon>
        <taxon>Neognathae</taxon>
        <taxon>Galloanserae</taxon>
        <taxon>Galliformes</taxon>
        <taxon>Phasianidae</taxon>
        <taxon>Phasianinae</taxon>
        <taxon>Phasianus</taxon>
    </lineage>
</organism>
<dbReference type="PANTHER" id="PTHR17117:SF3">
    <property type="entry name" value="NADH DEHYDROGENASE [UBIQUINONE] FLAVOPROTEIN 3, MITOCHONDRIAL"/>
    <property type="match status" value="1"/>
</dbReference>
<dbReference type="GO" id="GO:0042775">
    <property type="term" value="P:mitochondrial ATP synthesis coupled electron transport"/>
    <property type="evidence" value="ECO:0007669"/>
    <property type="project" value="TreeGrafter"/>
</dbReference>
<dbReference type="GeneID" id="116229889"/>
<dbReference type="RefSeq" id="XP_031450514.1">
    <property type="nucleotide sequence ID" value="XM_031594654.1"/>
</dbReference>
<dbReference type="Ensembl" id="ENSPCLT00000011671.1">
    <property type="protein sequence ID" value="ENSPCLP00000008566.1"/>
    <property type="gene ID" value="ENSPCLG00000007126.1"/>
</dbReference>
<feature type="region of interest" description="Disordered" evidence="1">
    <location>
        <begin position="162"/>
        <end position="227"/>
    </location>
</feature>
<dbReference type="PANTHER" id="PTHR17117">
    <property type="entry name" value="NADH-UBIQUINONE OXIDOREDUCTASE"/>
    <property type="match status" value="1"/>
</dbReference>
<dbReference type="CTD" id="4731"/>
<sequence>MAAPSLLSCGRVAARKAVQLEAWVLRGATLCTRPGGSGTPLDSISAKEGGSTLNTNPKEASKPDEDLRILMSKKTVVAFPQRAIVSSLEEAKLSKIGKGGGIRKELAEEETSSSSSSDSDSSSDSEEENDDGDESGVSIKTRVEFPRRDSIFSENIPIKTSQLLRDDLSQKDQKEYVVKKKPSKMETDVPTVKQVVFSKASVSHETLKSKARDPNTKSTPKETDQQKLILEPRLDKKQVLTDATLKSDYLGEKSVGAQTTTTQLKSPSVTHEDKKQNLVSRRKGKEVKETQKSEAVEVVSPKQEEEISESTALVMGAKEEPVQEAGVQTGESSTIAEATAAAQPAPEEFDNSTYKNLQHHEYNIYTFVDSLVDLSKFRQPQPSSGRPSPRH</sequence>
<dbReference type="KEGG" id="pcoc:116229889"/>
<feature type="compositionally biased region" description="Polar residues" evidence="1">
    <location>
        <begin position="256"/>
        <end position="269"/>
    </location>
</feature>
<dbReference type="AlphaFoldDB" id="A0A669Q3J0"/>
<dbReference type="GO" id="GO:0005739">
    <property type="term" value="C:mitochondrion"/>
    <property type="evidence" value="ECO:0007669"/>
    <property type="project" value="InterPro"/>
</dbReference>
<dbReference type="Proteomes" id="UP000472261">
    <property type="component" value="Unplaced"/>
</dbReference>
<evidence type="ECO:0000256" key="1">
    <source>
        <dbReference type="SAM" id="MobiDB-lite"/>
    </source>
</evidence>
<feature type="compositionally biased region" description="Basic and acidic residues" evidence="1">
    <location>
        <begin position="286"/>
        <end position="295"/>
    </location>
</feature>
<feature type="region of interest" description="Disordered" evidence="1">
    <location>
        <begin position="253"/>
        <end position="347"/>
    </location>
</feature>
<reference evidence="2" key="2">
    <citation type="submission" date="2025-09" db="UniProtKB">
        <authorList>
            <consortium name="Ensembl"/>
        </authorList>
    </citation>
    <scope>IDENTIFICATION</scope>
</reference>
<accession>A0A669Q3J0</accession>
<feature type="compositionally biased region" description="Basic and acidic residues" evidence="1">
    <location>
        <begin position="205"/>
        <end position="227"/>
    </location>
</feature>
<feature type="compositionally biased region" description="Acidic residues" evidence="1">
    <location>
        <begin position="121"/>
        <end position="134"/>
    </location>
</feature>
<reference evidence="2" key="1">
    <citation type="submission" date="2025-08" db="UniProtKB">
        <authorList>
            <consortium name="Ensembl"/>
        </authorList>
    </citation>
    <scope>IDENTIFICATION</scope>
</reference>
<keyword evidence="3" id="KW-1185">Reference proteome</keyword>
<dbReference type="OMA" id="PVEKNHG"/>